<keyword evidence="5" id="KW-0808">Transferase</keyword>
<evidence type="ECO:0000256" key="1">
    <source>
        <dbReference type="ARBA" id="ARBA00001946"/>
    </source>
</evidence>
<evidence type="ECO:0000256" key="10">
    <source>
        <dbReference type="ARBA" id="ARBA00048540"/>
    </source>
</evidence>
<evidence type="ECO:0000256" key="4">
    <source>
        <dbReference type="ARBA" id="ARBA00022630"/>
    </source>
</evidence>
<dbReference type="PANTHER" id="PTHR30040:SF2">
    <property type="entry name" value="FAD:PROTEIN FMN TRANSFERASE"/>
    <property type="match status" value="1"/>
</dbReference>
<dbReference type="EC" id="2.7.1.180" evidence="2"/>
<evidence type="ECO:0000256" key="8">
    <source>
        <dbReference type="ARBA" id="ARBA00022842"/>
    </source>
</evidence>
<evidence type="ECO:0000256" key="5">
    <source>
        <dbReference type="ARBA" id="ARBA00022679"/>
    </source>
</evidence>
<keyword evidence="12" id="KW-1185">Reference proteome</keyword>
<keyword evidence="11" id="KW-0449">Lipoprotein</keyword>
<dbReference type="SUPFAM" id="SSF143631">
    <property type="entry name" value="ApbE-like"/>
    <property type="match status" value="1"/>
</dbReference>
<dbReference type="PANTHER" id="PTHR30040">
    <property type="entry name" value="THIAMINE BIOSYNTHESIS LIPOPROTEIN APBE"/>
    <property type="match status" value="1"/>
</dbReference>
<keyword evidence="4" id="KW-0285">Flavoprotein</keyword>
<reference evidence="11 12" key="1">
    <citation type="submission" date="2019-06" db="EMBL/GenBank/DDBJ databases">
        <title>Genome sequencing of plant associated microbes to promote plant fitness in Sorghum bicolor and Oryza sativa.</title>
        <authorList>
            <person name="Coleman-Derr D."/>
        </authorList>
    </citation>
    <scope>NUCLEOTIDE SEQUENCE [LARGE SCALE GENOMIC DNA]</scope>
    <source>
        <strain evidence="11 12">KV-663</strain>
    </source>
</reference>
<evidence type="ECO:0000256" key="7">
    <source>
        <dbReference type="ARBA" id="ARBA00022827"/>
    </source>
</evidence>
<evidence type="ECO:0000256" key="6">
    <source>
        <dbReference type="ARBA" id="ARBA00022723"/>
    </source>
</evidence>
<evidence type="ECO:0000313" key="11">
    <source>
        <dbReference type="EMBL" id="TQM62663.1"/>
    </source>
</evidence>
<organism evidence="11 12">
    <name type="scientific">Humibacillus xanthopallidus</name>
    <dbReference type="NCBI Taxonomy" id="412689"/>
    <lineage>
        <taxon>Bacteria</taxon>
        <taxon>Bacillati</taxon>
        <taxon>Actinomycetota</taxon>
        <taxon>Actinomycetes</taxon>
        <taxon>Micrococcales</taxon>
        <taxon>Intrasporangiaceae</taxon>
        <taxon>Humibacillus</taxon>
    </lineage>
</organism>
<keyword evidence="7" id="KW-0274">FAD</keyword>
<evidence type="ECO:0000256" key="2">
    <source>
        <dbReference type="ARBA" id="ARBA00011955"/>
    </source>
</evidence>
<dbReference type="InterPro" id="IPR003374">
    <property type="entry name" value="ApbE-like_sf"/>
</dbReference>
<accession>A0A543HWC2</accession>
<dbReference type="Pfam" id="PF02424">
    <property type="entry name" value="ApbE"/>
    <property type="match status" value="2"/>
</dbReference>
<gene>
    <name evidence="11" type="ORF">FBY41_2701</name>
</gene>
<protein>
    <recommendedName>
        <fullName evidence="3">FAD:protein FMN transferase</fullName>
        <ecNumber evidence="2">2.7.1.180</ecNumber>
    </recommendedName>
    <alternativeName>
        <fullName evidence="9">Flavin transferase</fullName>
    </alternativeName>
</protein>
<evidence type="ECO:0000313" key="12">
    <source>
        <dbReference type="Proteomes" id="UP000316747"/>
    </source>
</evidence>
<dbReference type="InterPro" id="IPR024932">
    <property type="entry name" value="ApbE"/>
</dbReference>
<dbReference type="EMBL" id="VFPM01000002">
    <property type="protein sequence ID" value="TQM62663.1"/>
    <property type="molecule type" value="Genomic_DNA"/>
</dbReference>
<dbReference type="Gene3D" id="3.10.520.10">
    <property type="entry name" value="ApbE-like domains"/>
    <property type="match status" value="2"/>
</dbReference>
<proteinExistence type="predicted"/>
<name>A0A543HWC2_9MICO</name>
<dbReference type="GO" id="GO:0016740">
    <property type="term" value="F:transferase activity"/>
    <property type="evidence" value="ECO:0007669"/>
    <property type="project" value="UniProtKB-KW"/>
</dbReference>
<keyword evidence="8" id="KW-0460">Magnesium</keyword>
<dbReference type="AlphaFoldDB" id="A0A543HWC2"/>
<dbReference type="GO" id="GO:0046872">
    <property type="term" value="F:metal ion binding"/>
    <property type="evidence" value="ECO:0007669"/>
    <property type="project" value="UniProtKB-KW"/>
</dbReference>
<comment type="cofactor">
    <cofactor evidence="1">
        <name>Mg(2+)</name>
        <dbReference type="ChEBI" id="CHEBI:18420"/>
    </cofactor>
</comment>
<dbReference type="RefSeq" id="WP_260439756.1">
    <property type="nucleotide sequence ID" value="NZ_VFPM01000002.1"/>
</dbReference>
<evidence type="ECO:0000256" key="3">
    <source>
        <dbReference type="ARBA" id="ARBA00016337"/>
    </source>
</evidence>
<comment type="catalytic activity">
    <reaction evidence="10">
        <text>L-threonyl-[protein] + FAD = FMN-L-threonyl-[protein] + AMP + H(+)</text>
        <dbReference type="Rhea" id="RHEA:36847"/>
        <dbReference type="Rhea" id="RHEA-COMP:11060"/>
        <dbReference type="Rhea" id="RHEA-COMP:11061"/>
        <dbReference type="ChEBI" id="CHEBI:15378"/>
        <dbReference type="ChEBI" id="CHEBI:30013"/>
        <dbReference type="ChEBI" id="CHEBI:57692"/>
        <dbReference type="ChEBI" id="CHEBI:74257"/>
        <dbReference type="ChEBI" id="CHEBI:456215"/>
        <dbReference type="EC" id="2.7.1.180"/>
    </reaction>
</comment>
<evidence type="ECO:0000256" key="9">
    <source>
        <dbReference type="ARBA" id="ARBA00031306"/>
    </source>
</evidence>
<sequence length="255" mass="27125">MSTETSTPPARKAWVEQIMGMPISIHLRGASALTPAGEQAVQEAFAVFREMDRIFSTYRDDSDLMRLRREEVGVSEVSPLIEEALAIGERAERDTLGAFTTLLPTGEGDLAFDPTGLVKGWAVDRAAERLVDLPGTSSCINAGGDLLVVPSADLPREGAGSIAWRVGIENPRDRSQIASTVSLTHGAVATSGTAARGAHLYDPRTGEMVGRSGSVTVVGPTLLWADIWATALFVGDAETADAFDRRAPDYLSTVL</sequence>
<dbReference type="Proteomes" id="UP000316747">
    <property type="component" value="Unassembled WGS sequence"/>
</dbReference>
<comment type="caution">
    <text evidence="11">The sequence shown here is derived from an EMBL/GenBank/DDBJ whole genome shotgun (WGS) entry which is preliminary data.</text>
</comment>
<keyword evidence="6" id="KW-0479">Metal-binding</keyword>